<dbReference type="AlphaFoldDB" id="A0A8H3M2V7"/>
<name>A0A8H3M2V7_9GLOM</name>
<gene>
    <name evidence="1" type="ORF">RCL2_002443900</name>
</gene>
<proteinExistence type="predicted"/>
<dbReference type="Proteomes" id="UP000615446">
    <property type="component" value="Unassembled WGS sequence"/>
</dbReference>
<evidence type="ECO:0000313" key="2">
    <source>
        <dbReference type="Proteomes" id="UP000615446"/>
    </source>
</evidence>
<sequence length="89" mass="10617">MPYKANIQITKKLTFQDFVRFVFLMGPPEGKRFVTKSSLKIDGKVFLPEQLIEEVFTKTHIHIWIEIEKMRINFYIISNISNMFEASFR</sequence>
<accession>A0A8H3M2V7</accession>
<comment type="caution">
    <text evidence="1">The sequence shown here is derived from an EMBL/GenBank/DDBJ whole genome shotgun (WGS) entry which is preliminary data.</text>
</comment>
<dbReference type="OrthoDB" id="2338078at2759"/>
<reference evidence="1" key="1">
    <citation type="submission" date="2019-10" db="EMBL/GenBank/DDBJ databases">
        <title>Conservation and host-specific expression of non-tandemly repeated heterogenous ribosome RNA gene in arbuscular mycorrhizal fungi.</title>
        <authorList>
            <person name="Maeda T."/>
            <person name="Kobayashi Y."/>
            <person name="Nakagawa T."/>
            <person name="Ezawa T."/>
            <person name="Yamaguchi K."/>
            <person name="Bino T."/>
            <person name="Nishimoto Y."/>
            <person name="Shigenobu S."/>
            <person name="Kawaguchi M."/>
        </authorList>
    </citation>
    <scope>NUCLEOTIDE SEQUENCE</scope>
    <source>
        <strain evidence="1">HR1</strain>
    </source>
</reference>
<evidence type="ECO:0000313" key="1">
    <source>
        <dbReference type="EMBL" id="GES97869.1"/>
    </source>
</evidence>
<organism evidence="1 2">
    <name type="scientific">Rhizophagus clarus</name>
    <dbReference type="NCBI Taxonomy" id="94130"/>
    <lineage>
        <taxon>Eukaryota</taxon>
        <taxon>Fungi</taxon>
        <taxon>Fungi incertae sedis</taxon>
        <taxon>Mucoromycota</taxon>
        <taxon>Glomeromycotina</taxon>
        <taxon>Glomeromycetes</taxon>
        <taxon>Glomerales</taxon>
        <taxon>Glomeraceae</taxon>
        <taxon>Rhizophagus</taxon>
    </lineage>
</organism>
<dbReference type="EMBL" id="BLAL01000261">
    <property type="protein sequence ID" value="GES97869.1"/>
    <property type="molecule type" value="Genomic_DNA"/>
</dbReference>
<protein>
    <submittedName>
        <fullName evidence="1">Uncharacterized protein</fullName>
    </submittedName>
</protein>